<dbReference type="EMBL" id="FOZG01000001">
    <property type="protein sequence ID" value="SFR86386.1"/>
    <property type="molecule type" value="Genomic_DNA"/>
</dbReference>
<feature type="region of interest" description="Disordered" evidence="1">
    <location>
        <begin position="809"/>
        <end position="829"/>
    </location>
</feature>
<evidence type="ECO:0000313" key="3">
    <source>
        <dbReference type="Proteomes" id="UP000198824"/>
    </source>
</evidence>
<protein>
    <submittedName>
        <fullName evidence="2">Uncharacterized protein</fullName>
    </submittedName>
</protein>
<evidence type="ECO:0000256" key="1">
    <source>
        <dbReference type="SAM" id="MobiDB-lite"/>
    </source>
</evidence>
<reference evidence="2 3" key="1">
    <citation type="submission" date="2016-10" db="EMBL/GenBank/DDBJ databases">
        <authorList>
            <person name="de Groot N.N."/>
        </authorList>
    </citation>
    <scope>NUCLEOTIDE SEQUENCE [LARGE SCALE GENOMIC DNA]</scope>
    <source>
        <strain evidence="2 3">S5-249</strain>
    </source>
</reference>
<dbReference type="STRING" id="1166337.SAMN05192580_1342"/>
<name>A0A1I6K5C8_9SPHN</name>
<dbReference type="Proteomes" id="UP000198824">
    <property type="component" value="Unassembled WGS sequence"/>
</dbReference>
<sequence>MSARACIVDLQAQGKIDNARAKRFLKMLDEQEAAYAKQYGTTTAAALASRDVVERLEKEAAEARRTKFLQIGQQRAILEGLTKHVAEGGRADQYAIALFDHHERVRGVSSLDNRRAAVRMLAWSKMGAFLRRFERDLLGRARNPADLENLVRSAFGETIDDAGARELAGAWGTTSEYLRRRFNAAGGHIGKLDRWGLPQAHDSLAVRGVPLDAWRAFIAPLLDRERTVDGITGKPFSDAELGDVLAEVYDTIVSDGLNKAKPGQMVGAKVANRRADSRFLHFRDADAWLAYAERFGTGDPWNAIVGHIDGMARDIASMEILGPNPGLTVRWLGDVLRQQVAPSRELAPNARAMMRAADAARETDRMWRMYSGELTRPHNGTTARVFSGIRNWNVTANLGGAFLSAITTDPTFLSITAAYNGLSATRGLMTYAKLLNPADRTHRRIALEAGLVVNDMTSRAERMWREGNAVPFNMHELSRRLADSTMRLSGLASHTEAMKQATGLNFMMGMAKRAGRSFDQLDEPFQRALTRYGIGAAGWDKARATPLFEQAGVRLLRPDEMADDRLATLFLEMIDSETRFATPGESLRAGTMLAMGGRGTFGERGTVPGELLHSMTQYKSYSIIAMMTQWQRIFFGDAPARSRSYYASGLVSLLTIGGLASLVFKAIADGKDPPPLDEKTMARAFIQGGGAGILGDFVNSGVQGQSRTGGGFAGYLAGPTIANVIDPAQRLAFGVPGAIGGDERSNLGREAERLFENNLPGSTLWYARLAARRLWLDRMREAADPQAHASWRRQQQRLRKDYGQAYFWRPGETAPDRAPDFDPLLGGNP</sequence>
<proteinExistence type="predicted"/>
<gene>
    <name evidence="2" type="ORF">SAMN05192580_1342</name>
</gene>
<keyword evidence="3" id="KW-1185">Reference proteome</keyword>
<evidence type="ECO:0000313" key="2">
    <source>
        <dbReference type="EMBL" id="SFR86386.1"/>
    </source>
</evidence>
<accession>A0A1I6K5C8</accession>
<dbReference type="AlphaFoldDB" id="A0A1I6K5C8"/>
<organism evidence="2 3">
    <name type="scientific">Sphingomonas jatrophae</name>
    <dbReference type="NCBI Taxonomy" id="1166337"/>
    <lineage>
        <taxon>Bacteria</taxon>
        <taxon>Pseudomonadati</taxon>
        <taxon>Pseudomonadota</taxon>
        <taxon>Alphaproteobacteria</taxon>
        <taxon>Sphingomonadales</taxon>
        <taxon>Sphingomonadaceae</taxon>
        <taxon>Sphingomonas</taxon>
    </lineage>
</organism>